<evidence type="ECO:0000313" key="3">
    <source>
        <dbReference type="Proteomes" id="UP000255024"/>
    </source>
</evidence>
<gene>
    <name evidence="2" type="ORF">NCTC11179_00707</name>
</gene>
<keyword evidence="3" id="KW-1185">Reference proteome</keyword>
<keyword evidence="1" id="KW-0812">Transmembrane</keyword>
<dbReference type="AlphaFoldDB" id="A0A378RJL8"/>
<sequence>MRDIFWIIVILLLLGWGVGYFAFGQVIGELIHILLLVALIMLVVRLVQGTKRNV</sequence>
<dbReference type="Pfam" id="PF18919">
    <property type="entry name" value="DUF5670"/>
    <property type="match status" value="1"/>
</dbReference>
<accession>A0A378RJL8</accession>
<feature type="transmembrane region" description="Helical" evidence="1">
    <location>
        <begin position="30"/>
        <end position="47"/>
    </location>
</feature>
<evidence type="ECO:0008006" key="4">
    <source>
        <dbReference type="Google" id="ProtNLM"/>
    </source>
</evidence>
<evidence type="ECO:0000313" key="2">
    <source>
        <dbReference type="EMBL" id="STZ27174.1"/>
    </source>
</evidence>
<dbReference type="Proteomes" id="UP000255024">
    <property type="component" value="Unassembled WGS sequence"/>
</dbReference>
<dbReference type="NCBIfam" id="NF033488">
    <property type="entry name" value="lmo0937_fam_TM"/>
    <property type="match status" value="1"/>
</dbReference>
<dbReference type="RefSeq" id="WP_115090162.1">
    <property type="nucleotide sequence ID" value="NZ_CP068107.1"/>
</dbReference>
<proteinExistence type="predicted"/>
<feature type="transmembrane region" description="Helical" evidence="1">
    <location>
        <begin position="5"/>
        <end position="24"/>
    </location>
</feature>
<reference evidence="2 3" key="1">
    <citation type="submission" date="2018-06" db="EMBL/GenBank/DDBJ databases">
        <authorList>
            <consortium name="Pathogen Informatics"/>
            <person name="Doyle S."/>
        </authorList>
    </citation>
    <scope>NUCLEOTIDE SEQUENCE [LARGE SCALE GENOMIC DNA]</scope>
    <source>
        <strain evidence="2 3">NCTC11179</strain>
    </source>
</reference>
<dbReference type="EMBL" id="UGQL01000001">
    <property type="protein sequence ID" value="STZ27174.1"/>
    <property type="molecule type" value="Genomic_DNA"/>
</dbReference>
<organism evidence="2 3">
    <name type="scientific">Myroides odoratus</name>
    <name type="common">Flavobacterium odoratum</name>
    <dbReference type="NCBI Taxonomy" id="256"/>
    <lineage>
        <taxon>Bacteria</taxon>
        <taxon>Pseudomonadati</taxon>
        <taxon>Bacteroidota</taxon>
        <taxon>Flavobacteriia</taxon>
        <taxon>Flavobacteriales</taxon>
        <taxon>Flavobacteriaceae</taxon>
        <taxon>Myroides</taxon>
    </lineage>
</organism>
<name>A0A378RJL8_MYROD</name>
<protein>
    <recommendedName>
        <fullName evidence="4">Lmo0937 family membrane protein</fullName>
    </recommendedName>
</protein>
<keyword evidence="1" id="KW-0472">Membrane</keyword>
<keyword evidence="1" id="KW-1133">Transmembrane helix</keyword>
<evidence type="ECO:0000256" key="1">
    <source>
        <dbReference type="SAM" id="Phobius"/>
    </source>
</evidence>
<dbReference type="InterPro" id="IPR043727">
    <property type="entry name" value="Lmo0937-like"/>
</dbReference>